<accession>A0A3D9AIB8</accession>
<reference evidence="1 2" key="1">
    <citation type="journal article" date="2004" name="Emerg. Infect. Dis.">
        <title>Amoebae-resisting bacteria isolated from human nasal swabs by amoebal coculture.</title>
        <authorList>
            <person name="Greub G."/>
            <person name="La Scola B."/>
            <person name="Raoult D."/>
        </authorList>
    </citation>
    <scope>NUCLEOTIDE SEQUENCE [LARGE SCALE GENOMIC DNA]</scope>
    <source>
        <strain evidence="1 2">CCUG 51329</strain>
    </source>
</reference>
<evidence type="ECO:0000313" key="2">
    <source>
        <dbReference type="Proteomes" id="UP000256924"/>
    </source>
</evidence>
<keyword evidence="2" id="KW-1185">Reference proteome</keyword>
<dbReference type="Gene3D" id="2.60.40.3440">
    <property type="match status" value="1"/>
</dbReference>
<dbReference type="Pfam" id="PF13585">
    <property type="entry name" value="CHU_C"/>
    <property type="match status" value="1"/>
</dbReference>
<gene>
    <name evidence="1" type="ORF">DRF68_19750</name>
</gene>
<organism evidence="1 2">
    <name type="scientific">Candidatus Chryseobacterium massiliense</name>
    <dbReference type="NCBI Taxonomy" id="204089"/>
    <lineage>
        <taxon>Bacteria</taxon>
        <taxon>Pseudomonadati</taxon>
        <taxon>Bacteroidota</taxon>
        <taxon>Flavobacteriia</taxon>
        <taxon>Flavobacteriales</taxon>
        <taxon>Weeksellaceae</taxon>
        <taxon>Chryseobacterium group</taxon>
        <taxon>Chryseobacterium</taxon>
    </lineage>
</organism>
<protein>
    <submittedName>
        <fullName evidence="1">Gliding motility-associated C-terminal domain-containing protein</fullName>
    </submittedName>
</protein>
<dbReference type="InterPro" id="IPR026341">
    <property type="entry name" value="T9SS_type_B"/>
</dbReference>
<dbReference type="Proteomes" id="UP000256924">
    <property type="component" value="Unassembled WGS sequence"/>
</dbReference>
<dbReference type="Pfam" id="PF17963">
    <property type="entry name" value="Big_9"/>
    <property type="match status" value="1"/>
</dbReference>
<dbReference type="RefSeq" id="WP_133297228.1">
    <property type="nucleotide sequence ID" value="NZ_QNVU01000070.1"/>
</dbReference>
<name>A0A3D9AIB8_9FLAO</name>
<proteinExistence type="predicted"/>
<feature type="non-terminal residue" evidence="1">
    <location>
        <position position="1"/>
    </location>
</feature>
<dbReference type="NCBIfam" id="TIGR04131">
    <property type="entry name" value="Bac_Flav_CTERM"/>
    <property type="match status" value="1"/>
</dbReference>
<comment type="caution">
    <text evidence="1">The sequence shown here is derived from an EMBL/GenBank/DDBJ whole genome shotgun (WGS) entry which is preliminary data.</text>
</comment>
<sequence length="467" mass="51345">ASTVTILTYPTNGTATVNGAGQITYIPNPGYLGPDTIVYQFCGNAPEFIDCEKVTLNLTVVPFILTDTTIKACQYNGKGFFDLTAANVTTYSPVVKKFYPTLADLNAATNEITTPANYLSAAGIVYVKVTTNEGCTGNAKITLAYLPTPVVTEATISECYLENNETKAAFNLSLANVSTESPITKKYYPTFVDASNGTNEILNPLAYISGNASVYIRVYNSNGCYAIAKVNLVVIPPKRSTVLVDKIICIDGRTNLDAGPGYQSYLWSTGATTQVLSGVPVGDYWVILKDNGCSVKQFVSVKKAVDPVISEIEISNNTATVKVTGGKAPYKYAVDSPTNWQDSNVFTGLSRGQHIFYVKDAYNCTPIFVEVTVPNLLNAITPNGDNKNDFIDYSELAYKENLSFVIYDRYGNKIFTGDKFNNYKWDGKHFDKKILTGTYWYHINWNEPNKEKTPIKYSGWILVKNID</sequence>
<dbReference type="AlphaFoldDB" id="A0A3D9AIB8"/>
<dbReference type="EMBL" id="QNVU01000070">
    <property type="protein sequence ID" value="REC40746.1"/>
    <property type="molecule type" value="Genomic_DNA"/>
</dbReference>
<evidence type="ECO:0000313" key="1">
    <source>
        <dbReference type="EMBL" id="REC40746.1"/>
    </source>
</evidence>